<evidence type="ECO:0000313" key="3">
    <source>
        <dbReference type="Proteomes" id="UP000682892"/>
    </source>
</evidence>
<evidence type="ECO:0000313" key="2">
    <source>
        <dbReference type="EMBL" id="EAT33081.1"/>
    </source>
</evidence>
<dbReference type="VEuPathDB" id="VectorBase:AAEL019818"/>
<reference evidence="2" key="3">
    <citation type="submission" date="2012-09" db="EMBL/GenBank/DDBJ databases">
        <authorList>
            <consortium name="VectorBase"/>
        </authorList>
    </citation>
    <scope>NUCLEOTIDE SEQUENCE</scope>
    <source>
        <strain evidence="2">Liverpool</strain>
    </source>
</reference>
<protein>
    <submittedName>
        <fullName evidence="2">AAEL014661-PA</fullName>
    </submittedName>
</protein>
<dbReference type="OMA" id="FVWVWLE"/>
<accession>Q16FR2</accession>
<dbReference type="AlphaFoldDB" id="Q16FR2"/>
<reference evidence="2" key="2">
    <citation type="journal article" date="2007" name="Science">
        <title>Genome sequence of Aedes aegypti, a major arbovirus vector.</title>
        <authorList>
            <person name="Nene V."/>
            <person name="Wortman J.R."/>
            <person name="Lawson D."/>
            <person name="Haas B."/>
            <person name="Kodira C."/>
            <person name="Tu Z.J."/>
            <person name="Loftus B."/>
            <person name="Xi Z."/>
            <person name="Megy K."/>
            <person name="Grabherr M."/>
            <person name="Ren Q."/>
            <person name="Zdobnov E.M."/>
            <person name="Lobo N.F."/>
            <person name="Campbell K.S."/>
            <person name="Brown S.E."/>
            <person name="Bonaldo M.F."/>
            <person name="Zhu J."/>
            <person name="Sinkins S.P."/>
            <person name="Hogenkamp D.G."/>
            <person name="Amedeo P."/>
            <person name="Arensburger P."/>
            <person name="Atkinson P.W."/>
            <person name="Bidwell S."/>
            <person name="Biedler J."/>
            <person name="Birney E."/>
            <person name="Bruggner R.V."/>
            <person name="Costas J."/>
            <person name="Coy M.R."/>
            <person name="Crabtree J."/>
            <person name="Crawford M."/>
            <person name="Debruyn B."/>
            <person name="Decaprio D."/>
            <person name="Eiglmeier K."/>
            <person name="Eisenstadt E."/>
            <person name="El-Dorry H."/>
            <person name="Gelbart W.M."/>
            <person name="Gomes S.L."/>
            <person name="Hammond M."/>
            <person name="Hannick L.I."/>
            <person name="Hogan J.R."/>
            <person name="Holmes M.H."/>
            <person name="Jaffe D."/>
            <person name="Johnston J.S."/>
            <person name="Kennedy R.C."/>
            <person name="Koo H."/>
            <person name="Kravitz S."/>
            <person name="Kriventseva E.V."/>
            <person name="Kulp D."/>
            <person name="Labutti K."/>
            <person name="Lee E."/>
            <person name="Li S."/>
            <person name="Lovin D.D."/>
            <person name="Mao C."/>
            <person name="Mauceli E."/>
            <person name="Menck C.F."/>
            <person name="Miller J.R."/>
            <person name="Montgomery P."/>
            <person name="Mori A."/>
            <person name="Nascimento A.L."/>
            <person name="Naveira H.F."/>
            <person name="Nusbaum C."/>
            <person name="O'leary S."/>
            <person name="Orvis J."/>
            <person name="Pertea M."/>
            <person name="Quesneville H."/>
            <person name="Reidenbach K.R."/>
            <person name="Rogers Y.H."/>
            <person name="Roth C.W."/>
            <person name="Schneider J.R."/>
            <person name="Schatz M."/>
            <person name="Shumway M."/>
            <person name="Stanke M."/>
            <person name="Stinson E.O."/>
            <person name="Tubio J.M."/>
            <person name="Vanzee J.P."/>
            <person name="Verjovski-Almeida S."/>
            <person name="Werner D."/>
            <person name="White O."/>
            <person name="Wyder S."/>
            <person name="Zeng Q."/>
            <person name="Zhao Q."/>
            <person name="Zhao Y."/>
            <person name="Hill C.A."/>
            <person name="Raikhel A.S."/>
            <person name="Soares M.B."/>
            <person name="Knudson D.L."/>
            <person name="Lee N.H."/>
            <person name="Galagan J."/>
            <person name="Salzberg S.L."/>
            <person name="Paulsen I.T."/>
            <person name="Dimopoulos G."/>
            <person name="Collins F.H."/>
            <person name="Birren B."/>
            <person name="Fraser-Liggett C.M."/>
            <person name="Severson D.W."/>
        </authorList>
    </citation>
    <scope>NUCLEOTIDE SEQUENCE [LARGE SCALE GENOMIC DNA]</scope>
    <source>
        <strain evidence="2">Liverpool</strain>
    </source>
</reference>
<proteinExistence type="predicted"/>
<dbReference type="EMBL" id="CH478394">
    <property type="protein sequence ID" value="EAT33081.1"/>
    <property type="molecule type" value="Genomic_DNA"/>
</dbReference>
<dbReference type="eggNOG" id="ENOG502SGZ6">
    <property type="taxonomic scope" value="Eukaryota"/>
</dbReference>
<gene>
    <name evidence="2" type="ORF">AaeL_AAEL014661</name>
</gene>
<feature type="compositionally biased region" description="Basic and acidic residues" evidence="1">
    <location>
        <begin position="67"/>
        <end position="86"/>
    </location>
</feature>
<dbReference type="PhylomeDB" id="Q16FR2"/>
<name>Q16FR2_AEDAE</name>
<sequence>MDKSKKPPTTVGGGAAGGAPGPGGGKKGGPGAGASGGGKGPPKKPSDSDAPGAGAKAEGDPSGPGATKDETSAAANGDKKSDKADTEQPSQPKPGSAGATVRDGAQKVLTLAMKSEWAPVEAVLKGLEKAVAAGGEDANTTPLAGVMDPVSLIGFVWVWLEGNL</sequence>
<dbReference type="STRING" id="7159.Q16FR2"/>
<dbReference type="PaxDb" id="7159-AAEL014661-PA"/>
<feature type="compositionally biased region" description="Gly residues" evidence="1">
    <location>
        <begin position="11"/>
        <end position="40"/>
    </location>
</feature>
<dbReference type="HOGENOM" id="CLU_117816_0_0_1"/>
<feature type="region of interest" description="Disordered" evidence="1">
    <location>
        <begin position="1"/>
        <end position="102"/>
    </location>
</feature>
<organism evidence="2 3">
    <name type="scientific">Aedes aegypti</name>
    <name type="common">Yellowfever mosquito</name>
    <name type="synonym">Culex aegypti</name>
    <dbReference type="NCBI Taxonomy" id="7159"/>
    <lineage>
        <taxon>Eukaryota</taxon>
        <taxon>Metazoa</taxon>
        <taxon>Ecdysozoa</taxon>
        <taxon>Arthropoda</taxon>
        <taxon>Hexapoda</taxon>
        <taxon>Insecta</taxon>
        <taxon>Pterygota</taxon>
        <taxon>Neoptera</taxon>
        <taxon>Endopterygota</taxon>
        <taxon>Diptera</taxon>
        <taxon>Nematocera</taxon>
        <taxon>Culicoidea</taxon>
        <taxon>Culicidae</taxon>
        <taxon>Culicinae</taxon>
        <taxon>Aedini</taxon>
        <taxon>Aedes</taxon>
        <taxon>Stegomyia</taxon>
    </lineage>
</organism>
<evidence type="ECO:0000256" key="1">
    <source>
        <dbReference type="SAM" id="MobiDB-lite"/>
    </source>
</evidence>
<reference evidence="2" key="1">
    <citation type="submission" date="2005-10" db="EMBL/GenBank/DDBJ databases">
        <authorList>
            <person name="Loftus B.J."/>
            <person name="Nene V.M."/>
            <person name="Hannick L.I."/>
            <person name="Bidwell S."/>
            <person name="Haas B."/>
            <person name="Amedeo P."/>
            <person name="Orvis J."/>
            <person name="Wortman J.R."/>
            <person name="White O.R."/>
            <person name="Salzberg S."/>
            <person name="Shumway M."/>
            <person name="Koo H."/>
            <person name="Zhao Y."/>
            <person name="Holmes M."/>
            <person name="Miller J."/>
            <person name="Schatz M."/>
            <person name="Pop M."/>
            <person name="Pai G."/>
            <person name="Utterback T."/>
            <person name="Rogers Y.-H."/>
            <person name="Kravitz S."/>
            <person name="Fraser C.M."/>
        </authorList>
    </citation>
    <scope>NUCLEOTIDE SEQUENCE</scope>
    <source>
        <strain evidence="2">Liverpool</strain>
    </source>
</reference>
<dbReference type="Proteomes" id="UP000682892">
    <property type="component" value="Unassembled WGS sequence"/>
</dbReference>